<accession>A0A286UMB3</accession>
<keyword evidence="1" id="KW-1133">Transmembrane helix</keyword>
<name>A0A286UMB3_9AGAM</name>
<keyword evidence="1" id="KW-0472">Membrane</keyword>
<reference evidence="2 3" key="1">
    <citation type="journal article" date="2017" name="Mol. Ecol.">
        <title>Comparative and population genomic landscape of Phellinus noxius: A hypervariable fungus causing root rot in trees.</title>
        <authorList>
            <person name="Chung C.L."/>
            <person name="Lee T.J."/>
            <person name="Akiba M."/>
            <person name="Lee H.H."/>
            <person name="Kuo T.H."/>
            <person name="Liu D."/>
            <person name="Ke H.M."/>
            <person name="Yokoi T."/>
            <person name="Roa M.B."/>
            <person name="Lu M.J."/>
            <person name="Chang Y.Y."/>
            <person name="Ann P.J."/>
            <person name="Tsai J.N."/>
            <person name="Chen C.Y."/>
            <person name="Tzean S.S."/>
            <person name="Ota Y."/>
            <person name="Hattori T."/>
            <person name="Sahashi N."/>
            <person name="Liou R.F."/>
            <person name="Kikuchi T."/>
            <person name="Tsai I.J."/>
        </authorList>
    </citation>
    <scope>NUCLEOTIDE SEQUENCE [LARGE SCALE GENOMIC DNA]</scope>
    <source>
        <strain evidence="2 3">FFPRI411160</strain>
    </source>
</reference>
<evidence type="ECO:0000313" key="3">
    <source>
        <dbReference type="Proteomes" id="UP000217199"/>
    </source>
</evidence>
<proteinExistence type="predicted"/>
<feature type="transmembrane region" description="Helical" evidence="1">
    <location>
        <begin position="24"/>
        <end position="43"/>
    </location>
</feature>
<organism evidence="2 3">
    <name type="scientific">Pyrrhoderma noxium</name>
    <dbReference type="NCBI Taxonomy" id="2282107"/>
    <lineage>
        <taxon>Eukaryota</taxon>
        <taxon>Fungi</taxon>
        <taxon>Dikarya</taxon>
        <taxon>Basidiomycota</taxon>
        <taxon>Agaricomycotina</taxon>
        <taxon>Agaricomycetes</taxon>
        <taxon>Hymenochaetales</taxon>
        <taxon>Hymenochaetaceae</taxon>
        <taxon>Pyrrhoderma</taxon>
    </lineage>
</organism>
<feature type="transmembrane region" description="Helical" evidence="1">
    <location>
        <begin position="55"/>
        <end position="72"/>
    </location>
</feature>
<evidence type="ECO:0000313" key="2">
    <source>
        <dbReference type="EMBL" id="PAV20747.1"/>
    </source>
</evidence>
<evidence type="ECO:0000256" key="1">
    <source>
        <dbReference type="SAM" id="Phobius"/>
    </source>
</evidence>
<dbReference type="Proteomes" id="UP000217199">
    <property type="component" value="Unassembled WGS sequence"/>
</dbReference>
<keyword evidence="3" id="KW-1185">Reference proteome</keyword>
<protein>
    <submittedName>
        <fullName evidence="2">Uncharacterized protein</fullName>
    </submittedName>
</protein>
<dbReference type="OrthoDB" id="3356019at2759"/>
<dbReference type="AlphaFoldDB" id="A0A286UMB3"/>
<dbReference type="InParanoid" id="A0A286UMB3"/>
<dbReference type="EMBL" id="NBII01000003">
    <property type="protein sequence ID" value="PAV20747.1"/>
    <property type="molecule type" value="Genomic_DNA"/>
</dbReference>
<comment type="caution">
    <text evidence="2">The sequence shown here is derived from an EMBL/GenBank/DDBJ whole genome shotgun (WGS) entry which is preliminary data.</text>
</comment>
<gene>
    <name evidence="2" type="ORF">PNOK_0337400</name>
</gene>
<keyword evidence="1" id="KW-0812">Transmembrane</keyword>
<sequence length="143" mass="16101">MSSAAQRAKRREEVDYVYGEVTKAAAWGGLTYGLAGVALLTLGHYTSPIVRRQTLAFKGFITMGFVCTGLVLQGESALIAHEYEVRKQESRLRREARLDLARRGIVGTETEIAKWQDERAARLLQEQQQQRHHEGQQEQQASS</sequence>